<feature type="transmembrane region" description="Helical" evidence="2">
    <location>
        <begin position="6"/>
        <end position="25"/>
    </location>
</feature>
<name>A0ABN2Q746_9ACTN</name>
<evidence type="ECO:0000256" key="2">
    <source>
        <dbReference type="SAM" id="Phobius"/>
    </source>
</evidence>
<feature type="region of interest" description="Disordered" evidence="1">
    <location>
        <begin position="34"/>
        <end position="60"/>
    </location>
</feature>
<dbReference type="Proteomes" id="UP001500571">
    <property type="component" value="Unassembled WGS sequence"/>
</dbReference>
<organism evidence="3 4">
    <name type="scientific">Nocardioides panacihumi</name>
    <dbReference type="NCBI Taxonomy" id="400774"/>
    <lineage>
        <taxon>Bacteria</taxon>
        <taxon>Bacillati</taxon>
        <taxon>Actinomycetota</taxon>
        <taxon>Actinomycetes</taxon>
        <taxon>Propionibacteriales</taxon>
        <taxon>Nocardioidaceae</taxon>
        <taxon>Nocardioides</taxon>
    </lineage>
</organism>
<keyword evidence="2" id="KW-1133">Transmembrane helix</keyword>
<proteinExistence type="predicted"/>
<accession>A0ABN2Q746</accession>
<sequence>MGVVTTIAIVLVAWCACALVVGVVVGRAISLKPRGGVPTPEPHRGPARMAPLSVSYRERL</sequence>
<keyword evidence="2" id="KW-0472">Membrane</keyword>
<evidence type="ECO:0000313" key="3">
    <source>
        <dbReference type="EMBL" id="GAA1945964.1"/>
    </source>
</evidence>
<comment type="caution">
    <text evidence="3">The sequence shown here is derived from an EMBL/GenBank/DDBJ whole genome shotgun (WGS) entry which is preliminary data.</text>
</comment>
<keyword evidence="2" id="KW-0812">Transmembrane</keyword>
<evidence type="ECO:0000313" key="4">
    <source>
        <dbReference type="Proteomes" id="UP001500571"/>
    </source>
</evidence>
<dbReference type="EMBL" id="BAAAPB010000001">
    <property type="protein sequence ID" value="GAA1945964.1"/>
    <property type="molecule type" value="Genomic_DNA"/>
</dbReference>
<reference evidence="4" key="1">
    <citation type="journal article" date="2019" name="Int. J. Syst. Evol. Microbiol.">
        <title>The Global Catalogue of Microorganisms (GCM) 10K type strain sequencing project: providing services to taxonomists for standard genome sequencing and annotation.</title>
        <authorList>
            <consortium name="The Broad Institute Genomics Platform"/>
            <consortium name="The Broad Institute Genome Sequencing Center for Infectious Disease"/>
            <person name="Wu L."/>
            <person name="Ma J."/>
        </authorList>
    </citation>
    <scope>NUCLEOTIDE SEQUENCE [LARGE SCALE GENOMIC DNA]</scope>
    <source>
        <strain evidence="4">JCM 15309</strain>
    </source>
</reference>
<gene>
    <name evidence="3" type="ORF">GCM10009798_01170</name>
</gene>
<keyword evidence="4" id="KW-1185">Reference proteome</keyword>
<protein>
    <submittedName>
        <fullName evidence="3">Uncharacterized protein</fullName>
    </submittedName>
</protein>
<dbReference type="RefSeq" id="WP_344041322.1">
    <property type="nucleotide sequence ID" value="NZ_BAAAPB010000001.1"/>
</dbReference>
<evidence type="ECO:0000256" key="1">
    <source>
        <dbReference type="SAM" id="MobiDB-lite"/>
    </source>
</evidence>